<keyword evidence="1" id="KW-1133">Transmembrane helix</keyword>
<dbReference type="GO" id="GO:0016989">
    <property type="term" value="F:sigma factor antagonist activity"/>
    <property type="evidence" value="ECO:0007669"/>
    <property type="project" value="TreeGrafter"/>
</dbReference>
<dbReference type="InterPro" id="IPR012373">
    <property type="entry name" value="Ferrdict_sens_TM"/>
</dbReference>
<dbReference type="Proteomes" id="UP000198916">
    <property type="component" value="Unassembled WGS sequence"/>
</dbReference>
<dbReference type="Pfam" id="PF04773">
    <property type="entry name" value="FecR"/>
    <property type="match status" value="1"/>
</dbReference>
<evidence type="ECO:0000259" key="2">
    <source>
        <dbReference type="Pfam" id="PF04773"/>
    </source>
</evidence>
<dbReference type="InterPro" id="IPR006860">
    <property type="entry name" value="FecR"/>
</dbReference>
<dbReference type="PANTHER" id="PTHR30273:SF2">
    <property type="entry name" value="PROTEIN FECR"/>
    <property type="match status" value="1"/>
</dbReference>
<gene>
    <name evidence="3" type="ORF">SAMN05421740_101793</name>
</gene>
<sequence>MIANAAYVKRLLKQWAEGTLSEEGQTELHVARHFYSEEEWLRMEVDACCELEDGRPDRRPVDWHPAFERAKRRERKKQSKATTVSRLATALGAAALLLLVVWWGGLMSPERPRPMDLGNNCPVWASDGEIPGSEFACTVWWGDSTSITVDRTSRGRLGVIRNVEIWRYADGALALLPVGYPREADTTEIPAIRVATHPYQQCVVRLPGGSEVRLNAGSVLEYPLSNLARDTTFLRLSGQALVQLEEKRAERGEVKLIITTPNAELQMAGGAYTVLAERNETRAVLLEGKAVLFSRGGVERQELLFPGDVVTMEQCCIAPDSTITTKVDVSCIAEKEALAWTRMKRTYRNTPVREFVADMSRWYGFKVENMNCVPEGPRITATVCYRAPVAEVYAQLYAADVFMVEKDGMVSFCGPPVDPLQPSLPVPMPDEHGLLALRTGENHISF</sequence>
<dbReference type="OrthoDB" id="633420at2"/>
<feature type="transmembrane region" description="Helical" evidence="1">
    <location>
        <begin position="83"/>
        <end position="105"/>
    </location>
</feature>
<dbReference type="EMBL" id="FNZR01000001">
    <property type="protein sequence ID" value="SEK41198.1"/>
    <property type="molecule type" value="Genomic_DNA"/>
</dbReference>
<dbReference type="Gene3D" id="2.60.120.1440">
    <property type="match status" value="1"/>
</dbReference>
<proteinExistence type="predicted"/>
<keyword evidence="4" id="KW-1185">Reference proteome</keyword>
<organism evidence="3 4">
    <name type="scientific">Parapedobacter koreensis</name>
    <dbReference type="NCBI Taxonomy" id="332977"/>
    <lineage>
        <taxon>Bacteria</taxon>
        <taxon>Pseudomonadati</taxon>
        <taxon>Bacteroidota</taxon>
        <taxon>Sphingobacteriia</taxon>
        <taxon>Sphingobacteriales</taxon>
        <taxon>Sphingobacteriaceae</taxon>
        <taxon>Parapedobacter</taxon>
    </lineage>
</organism>
<keyword evidence="1" id="KW-0472">Membrane</keyword>
<dbReference type="RefSeq" id="WP_090602879.1">
    <property type="nucleotide sequence ID" value="NZ_FNZR01000001.1"/>
</dbReference>
<name>A0A1H7GSY2_9SPHI</name>
<evidence type="ECO:0000313" key="3">
    <source>
        <dbReference type="EMBL" id="SEK41198.1"/>
    </source>
</evidence>
<feature type="domain" description="FecR protein" evidence="2">
    <location>
        <begin position="193"/>
        <end position="290"/>
    </location>
</feature>
<dbReference type="AlphaFoldDB" id="A0A1H7GSY2"/>
<keyword evidence="1" id="KW-0812">Transmembrane</keyword>
<evidence type="ECO:0000313" key="4">
    <source>
        <dbReference type="Proteomes" id="UP000198916"/>
    </source>
</evidence>
<dbReference type="STRING" id="332977.SAMN05421740_101793"/>
<reference evidence="4" key="1">
    <citation type="submission" date="2016-10" db="EMBL/GenBank/DDBJ databases">
        <authorList>
            <person name="Varghese N."/>
            <person name="Submissions S."/>
        </authorList>
    </citation>
    <scope>NUCLEOTIDE SEQUENCE [LARGE SCALE GENOMIC DNA]</scope>
    <source>
        <strain evidence="4">Jip14</strain>
    </source>
</reference>
<protein>
    <submittedName>
        <fullName evidence="3">FecR family protein</fullName>
    </submittedName>
</protein>
<accession>A0A1H7GSY2</accession>
<dbReference type="PANTHER" id="PTHR30273">
    <property type="entry name" value="PERIPLASMIC SIGNAL SENSOR AND SIGMA FACTOR ACTIVATOR FECR-RELATED"/>
    <property type="match status" value="1"/>
</dbReference>
<evidence type="ECO:0000256" key="1">
    <source>
        <dbReference type="SAM" id="Phobius"/>
    </source>
</evidence>